<evidence type="ECO:0000256" key="2">
    <source>
        <dbReference type="SAM" id="MobiDB-lite"/>
    </source>
</evidence>
<dbReference type="InterPro" id="IPR001878">
    <property type="entry name" value="Znf_CCHC"/>
</dbReference>
<name>A0AAN8N755_9PEZI</name>
<keyword evidence="5" id="KW-1185">Reference proteome</keyword>
<feature type="compositionally biased region" description="Basic and acidic residues" evidence="2">
    <location>
        <begin position="72"/>
        <end position="109"/>
    </location>
</feature>
<reference evidence="4 5" key="1">
    <citation type="submission" date="2019-10" db="EMBL/GenBank/DDBJ databases">
        <authorList>
            <person name="Palmer J.M."/>
        </authorList>
    </citation>
    <scope>NUCLEOTIDE SEQUENCE [LARGE SCALE GENOMIC DNA]</scope>
    <source>
        <strain evidence="4 5">TWF718</strain>
    </source>
</reference>
<feature type="region of interest" description="Disordered" evidence="2">
    <location>
        <begin position="270"/>
        <end position="365"/>
    </location>
</feature>
<feature type="compositionally biased region" description="Basic and acidic residues" evidence="2">
    <location>
        <begin position="683"/>
        <end position="695"/>
    </location>
</feature>
<dbReference type="GO" id="GO:0008270">
    <property type="term" value="F:zinc ion binding"/>
    <property type="evidence" value="ECO:0007669"/>
    <property type="project" value="UniProtKB-KW"/>
</dbReference>
<gene>
    <name evidence="4" type="ORF">TWF718_000182</name>
</gene>
<feature type="compositionally biased region" description="Acidic residues" evidence="2">
    <location>
        <begin position="154"/>
        <end position="163"/>
    </location>
</feature>
<dbReference type="AlphaFoldDB" id="A0AAN8N755"/>
<feature type="domain" description="CCHC-type" evidence="3">
    <location>
        <begin position="504"/>
        <end position="518"/>
    </location>
</feature>
<proteinExistence type="predicted"/>
<protein>
    <recommendedName>
        <fullName evidence="3">CCHC-type domain-containing protein</fullName>
    </recommendedName>
</protein>
<feature type="compositionally biased region" description="Pro residues" evidence="2">
    <location>
        <begin position="754"/>
        <end position="772"/>
    </location>
</feature>
<keyword evidence="1" id="KW-0479">Metal-binding</keyword>
<sequence length="794" mass="87724">MEEPQPLAGTVEDGATGAEPTTLEETAPQTIEATQTNGETRADSGLPEVMDLTTDSNDSSAVTIPDQPVPESKLESKPESESESKPESQPVEERSPKPQETDNNMKEPVEALVEDGNGKETKKRAYPDDGSSDSDDDSDMMDDSGITLNLQEEARDEDVEDHTEPEIITIDSSSDEESISKGRSKKQKIPEPFNDPAVERPDATKSNGAIAVSAGLKLGKSARSAVKVAKITRRPLIESINAGEIQVVDYTNTIPGLTQLSSADAQALKGVSPTLPKNPSGSGEIEVINLLSDPVDHADEPPNPNPKKSTRHVVRDGADDHSDEDESASDDDEVDDELDDDEADDDDDDANDEDGAASDCESVESVDTDIWSHQQRYYVRQPIPPLLHEDYRKLFTPDISGSAATQKALVDIQSQETPKKRKICDVCMEPHITEQCDKLMCNVCETSNQHFGFNCPYKSSANKKTSDLPIFNVPAGQKDFEIWRIMPPQSRKPIKKVSKIPMACYECGDDDHFGDDCPAFGKRRSEIPTTSIWNAKAASKWTTMNMDSKYIRNGKAKAKTDTADDNSELGWFESRLQAVKIAIPDSNIKRDYLEQHRHGAPSRPSGNSRPYIQMNLPRSLPGQDSRDERGGASFTRYQRSDRLPPRPAGDHSYRPDHYRRERSLSPRRPSFGDRVGGYAQERGNYRDRDRDRTQDFPRGQGHQPPHRGNQGYHAVPPPVSQQQSHSQPQNYYGQQPGWSLPGSIQLSVQSSSQPPLPPGPPPREPSPPPPPPPHRRNSGRGGRGKGFFRKRGKH</sequence>
<dbReference type="EMBL" id="JAVHNR010000001">
    <property type="protein sequence ID" value="KAK6355802.1"/>
    <property type="molecule type" value="Genomic_DNA"/>
</dbReference>
<dbReference type="Proteomes" id="UP001313282">
    <property type="component" value="Unassembled WGS sequence"/>
</dbReference>
<keyword evidence="1" id="KW-0863">Zinc-finger</keyword>
<comment type="caution">
    <text evidence="4">The sequence shown here is derived from an EMBL/GenBank/DDBJ whole genome shotgun (WGS) entry which is preliminary data.</text>
</comment>
<feature type="compositionally biased region" description="Acidic residues" evidence="2">
    <location>
        <begin position="321"/>
        <end position="365"/>
    </location>
</feature>
<dbReference type="PANTHER" id="PTHR35711:SF1">
    <property type="entry name" value="ECTODERMAL, ISOFORM F"/>
    <property type="match status" value="1"/>
</dbReference>
<accession>A0AAN8N755</accession>
<feature type="compositionally biased region" description="Polar residues" evidence="2">
    <location>
        <begin position="730"/>
        <end position="749"/>
    </location>
</feature>
<feature type="compositionally biased region" description="Polar residues" evidence="2">
    <location>
        <begin position="53"/>
        <end position="62"/>
    </location>
</feature>
<evidence type="ECO:0000259" key="3">
    <source>
        <dbReference type="PROSITE" id="PS50158"/>
    </source>
</evidence>
<feature type="compositionally biased region" description="Low complexity" evidence="2">
    <location>
        <begin position="720"/>
        <end position="729"/>
    </location>
</feature>
<feature type="compositionally biased region" description="Basic and acidic residues" evidence="2">
    <location>
        <begin position="116"/>
        <end position="127"/>
    </location>
</feature>
<keyword evidence="1" id="KW-0862">Zinc</keyword>
<dbReference type="PANTHER" id="PTHR35711">
    <property type="entry name" value="EXPRESSED PROTEIN"/>
    <property type="match status" value="1"/>
</dbReference>
<feature type="compositionally biased region" description="Basic residues" evidence="2">
    <location>
        <begin position="773"/>
        <end position="794"/>
    </location>
</feature>
<dbReference type="GO" id="GO:0003676">
    <property type="term" value="F:nucleic acid binding"/>
    <property type="evidence" value="ECO:0007669"/>
    <property type="project" value="InterPro"/>
</dbReference>
<evidence type="ECO:0000313" key="4">
    <source>
        <dbReference type="EMBL" id="KAK6355802.1"/>
    </source>
</evidence>
<feature type="compositionally biased region" description="Basic and acidic residues" evidence="2">
    <location>
        <begin position="638"/>
        <end position="664"/>
    </location>
</feature>
<feature type="region of interest" description="Disordered" evidence="2">
    <location>
        <begin position="1"/>
        <end position="206"/>
    </location>
</feature>
<feature type="compositionally biased region" description="Polar residues" evidence="2">
    <location>
        <begin position="23"/>
        <end position="39"/>
    </location>
</feature>
<organism evidence="4 5">
    <name type="scientific">Orbilia javanica</name>
    <dbReference type="NCBI Taxonomy" id="47235"/>
    <lineage>
        <taxon>Eukaryota</taxon>
        <taxon>Fungi</taxon>
        <taxon>Dikarya</taxon>
        <taxon>Ascomycota</taxon>
        <taxon>Pezizomycotina</taxon>
        <taxon>Orbiliomycetes</taxon>
        <taxon>Orbiliales</taxon>
        <taxon>Orbiliaceae</taxon>
        <taxon>Orbilia</taxon>
    </lineage>
</organism>
<feature type="region of interest" description="Disordered" evidence="2">
    <location>
        <begin position="595"/>
        <end position="794"/>
    </location>
</feature>
<evidence type="ECO:0000256" key="1">
    <source>
        <dbReference type="PROSITE-ProRule" id="PRU00047"/>
    </source>
</evidence>
<feature type="compositionally biased region" description="Acidic residues" evidence="2">
    <location>
        <begin position="130"/>
        <end position="142"/>
    </location>
</feature>
<dbReference type="PROSITE" id="PS50158">
    <property type="entry name" value="ZF_CCHC"/>
    <property type="match status" value="1"/>
</dbReference>
<evidence type="ECO:0000313" key="5">
    <source>
        <dbReference type="Proteomes" id="UP001313282"/>
    </source>
</evidence>